<keyword evidence="3" id="KW-0804">Transcription</keyword>
<dbReference type="EMBL" id="JBEXIP010000073">
    <property type="protein sequence ID" value="MET8438825.1"/>
    <property type="molecule type" value="Genomic_DNA"/>
</dbReference>
<dbReference type="InterPro" id="IPR036388">
    <property type="entry name" value="WH-like_DNA-bd_sf"/>
</dbReference>
<proteinExistence type="predicted"/>
<accession>A0ABV2ULV1</accession>
<evidence type="ECO:0000256" key="1">
    <source>
        <dbReference type="ARBA" id="ARBA00023015"/>
    </source>
</evidence>
<evidence type="ECO:0000313" key="6">
    <source>
        <dbReference type="Proteomes" id="UP001550044"/>
    </source>
</evidence>
<keyword evidence="2" id="KW-0238">DNA-binding</keyword>
<dbReference type="Gene3D" id="1.10.10.10">
    <property type="entry name" value="Winged helix-like DNA-binding domain superfamily/Winged helix DNA-binding domain"/>
    <property type="match status" value="1"/>
</dbReference>
<organism evidence="5 6">
    <name type="scientific">Streptomyces sp. 900116325</name>
    <dbReference type="NCBI Taxonomy" id="3154295"/>
    <lineage>
        <taxon>Bacteria</taxon>
        <taxon>Bacillati</taxon>
        <taxon>Actinomycetota</taxon>
        <taxon>Actinomycetes</taxon>
        <taxon>Kitasatosporales</taxon>
        <taxon>Streptomycetaceae</taxon>
        <taxon>Streptomyces</taxon>
    </lineage>
</organism>
<feature type="domain" description="HTH hxlR-type" evidence="4">
    <location>
        <begin position="9"/>
        <end position="108"/>
    </location>
</feature>
<evidence type="ECO:0000256" key="2">
    <source>
        <dbReference type="ARBA" id="ARBA00023125"/>
    </source>
</evidence>
<dbReference type="PANTHER" id="PTHR33204:SF37">
    <property type="entry name" value="HTH-TYPE TRANSCRIPTIONAL REGULATOR YODB"/>
    <property type="match status" value="1"/>
</dbReference>
<dbReference type="PANTHER" id="PTHR33204">
    <property type="entry name" value="TRANSCRIPTIONAL REGULATOR, MARR FAMILY"/>
    <property type="match status" value="1"/>
</dbReference>
<gene>
    <name evidence="5" type="ORF">ABZV61_40385</name>
</gene>
<dbReference type="InterPro" id="IPR002577">
    <property type="entry name" value="HTH_HxlR"/>
</dbReference>
<protein>
    <submittedName>
        <fullName evidence="5">Helix-turn-helix domain-containing protein</fullName>
    </submittedName>
</protein>
<name>A0ABV2ULV1_9ACTN</name>
<sequence>MHSIHDDTCPNFEGTLELIGRRWTGSVVQAAARGARRFGEYRAMIDGISDRLLSQRLKELEAAGLIDRAVVPTTPVQILYQLTPDGQALIEALLPLSQWSLRRSGLRGAKRVPVA</sequence>
<keyword evidence="6" id="KW-1185">Reference proteome</keyword>
<dbReference type="InterPro" id="IPR036390">
    <property type="entry name" value="WH_DNA-bd_sf"/>
</dbReference>
<evidence type="ECO:0000259" key="4">
    <source>
        <dbReference type="PROSITE" id="PS51118"/>
    </source>
</evidence>
<dbReference type="Pfam" id="PF01638">
    <property type="entry name" value="HxlR"/>
    <property type="match status" value="1"/>
</dbReference>
<dbReference type="SUPFAM" id="SSF46785">
    <property type="entry name" value="Winged helix' DNA-binding domain"/>
    <property type="match status" value="1"/>
</dbReference>
<reference evidence="5 6" key="1">
    <citation type="submission" date="2024-06" db="EMBL/GenBank/DDBJ databases">
        <title>The Natural Products Discovery Center: Release of the First 8490 Sequenced Strains for Exploring Actinobacteria Biosynthetic Diversity.</title>
        <authorList>
            <person name="Kalkreuter E."/>
            <person name="Kautsar S.A."/>
            <person name="Yang D."/>
            <person name="Bader C.D."/>
            <person name="Teijaro C.N."/>
            <person name="Fluegel L."/>
            <person name="Davis C.M."/>
            <person name="Simpson J.R."/>
            <person name="Lauterbach L."/>
            <person name="Steele A.D."/>
            <person name="Gui C."/>
            <person name="Meng S."/>
            <person name="Li G."/>
            <person name="Viehrig K."/>
            <person name="Ye F."/>
            <person name="Su P."/>
            <person name="Kiefer A.F."/>
            <person name="Nichols A."/>
            <person name="Cepeda A.J."/>
            <person name="Yan W."/>
            <person name="Fan B."/>
            <person name="Jiang Y."/>
            <person name="Adhikari A."/>
            <person name="Zheng C.-J."/>
            <person name="Schuster L."/>
            <person name="Cowan T.M."/>
            <person name="Smanski M.J."/>
            <person name="Chevrette M.G."/>
            <person name="De Carvalho L.P.S."/>
            <person name="Shen B."/>
        </authorList>
    </citation>
    <scope>NUCLEOTIDE SEQUENCE [LARGE SCALE GENOMIC DNA]</scope>
    <source>
        <strain evidence="5 6">NPDC005137</strain>
    </source>
</reference>
<evidence type="ECO:0000313" key="5">
    <source>
        <dbReference type="EMBL" id="MET8438825.1"/>
    </source>
</evidence>
<dbReference type="Proteomes" id="UP001550044">
    <property type="component" value="Unassembled WGS sequence"/>
</dbReference>
<dbReference type="PROSITE" id="PS51118">
    <property type="entry name" value="HTH_HXLR"/>
    <property type="match status" value="1"/>
</dbReference>
<dbReference type="RefSeq" id="WP_356713232.1">
    <property type="nucleotide sequence ID" value="NZ_JBEXIP010000073.1"/>
</dbReference>
<evidence type="ECO:0000256" key="3">
    <source>
        <dbReference type="ARBA" id="ARBA00023163"/>
    </source>
</evidence>
<keyword evidence="1" id="KW-0805">Transcription regulation</keyword>
<comment type="caution">
    <text evidence="5">The sequence shown here is derived from an EMBL/GenBank/DDBJ whole genome shotgun (WGS) entry which is preliminary data.</text>
</comment>